<organism evidence="3 4">
    <name type="scientific">Xylaria grammica</name>
    <dbReference type="NCBI Taxonomy" id="363999"/>
    <lineage>
        <taxon>Eukaryota</taxon>
        <taxon>Fungi</taxon>
        <taxon>Dikarya</taxon>
        <taxon>Ascomycota</taxon>
        <taxon>Pezizomycotina</taxon>
        <taxon>Sordariomycetes</taxon>
        <taxon>Xylariomycetidae</taxon>
        <taxon>Xylariales</taxon>
        <taxon>Xylariaceae</taxon>
        <taxon>Xylaria</taxon>
    </lineage>
</organism>
<feature type="compositionally biased region" description="Basic and acidic residues" evidence="1">
    <location>
        <begin position="8"/>
        <end position="21"/>
    </location>
</feature>
<protein>
    <recommendedName>
        <fullName evidence="5">AB hydrolase-1 domain-containing protein</fullName>
    </recommendedName>
</protein>
<dbReference type="InterPro" id="IPR019431">
    <property type="entry name" value="DUF2417"/>
</dbReference>
<feature type="transmembrane region" description="Helical" evidence="2">
    <location>
        <begin position="73"/>
        <end position="94"/>
    </location>
</feature>
<dbReference type="AlphaFoldDB" id="A0A439DDC5"/>
<feature type="transmembrane region" description="Helical" evidence="2">
    <location>
        <begin position="210"/>
        <end position="236"/>
    </location>
</feature>
<keyword evidence="2" id="KW-1133">Transmembrane helix</keyword>
<evidence type="ECO:0000256" key="1">
    <source>
        <dbReference type="SAM" id="MobiDB-lite"/>
    </source>
</evidence>
<dbReference type="Gene3D" id="3.40.50.1820">
    <property type="entry name" value="alpha/beta hydrolase"/>
    <property type="match status" value="1"/>
</dbReference>
<feature type="compositionally biased region" description="Polar residues" evidence="1">
    <location>
        <begin position="22"/>
        <end position="31"/>
    </location>
</feature>
<evidence type="ECO:0000313" key="4">
    <source>
        <dbReference type="Proteomes" id="UP000286045"/>
    </source>
</evidence>
<keyword evidence="2" id="KW-0812">Transmembrane</keyword>
<dbReference type="SUPFAM" id="SSF53474">
    <property type="entry name" value="alpha/beta-Hydrolases"/>
    <property type="match status" value="1"/>
</dbReference>
<feature type="transmembrane region" description="Helical" evidence="2">
    <location>
        <begin position="162"/>
        <end position="181"/>
    </location>
</feature>
<evidence type="ECO:0000256" key="2">
    <source>
        <dbReference type="SAM" id="Phobius"/>
    </source>
</evidence>
<keyword evidence="4" id="KW-1185">Reference proteome</keyword>
<proteinExistence type="predicted"/>
<dbReference type="Pfam" id="PF10329">
    <property type="entry name" value="DUF2417"/>
    <property type="match status" value="1"/>
</dbReference>
<keyword evidence="2" id="KW-0472">Membrane</keyword>
<dbReference type="STRING" id="363999.A0A439DDC5"/>
<sequence length="534" mass="59654">MKSIWGGSREDQNDAGSDRASARNSPNTEISSAPPDEHTRLLPNRVESATYLSPDDPAVSPYNLWSIRITRHFTILFTLITFAWWAIILVSTFVTPPGFYTRGSVFFPFGYASVTLANLLFTLLFFVVPSKAMRIASLIISGLLLVDAVVLISVRQTRYEEGWVGITSVLWAFIVAIWTLVTDRLVEWGKYEEEERLTGRAETRRTLGEWVAVLISTISMVILAVAVFLMTCTLFLRALDAGLAAPGKLYWVDGYKYRLHVYCHGNHTDRTGSKLPTVLLEGGEGPVEDGLWDLADNSIKNGSISRYCFVDRPGFAWSDTAPSPLSAGMAIEAINEALARAGEDGPWVLMSAGIGTIYSRIFSSRHGRNVRGLLLIDPLHEELLNDVGYASRGFTLWLRGIISPLGLDRVPGALFKSRSKEDRVWGRSAYQTGKNIFAKLQENLVADTLSKRDVASSRAIQPQDVPLTLISSGAHIREDSEWEEKQRDLSGLTHNLQHWDIVNDAPHQVWATLEGRELIEKRVRQLVHKEKEKE</sequence>
<feature type="transmembrane region" description="Helical" evidence="2">
    <location>
        <begin position="135"/>
        <end position="156"/>
    </location>
</feature>
<comment type="caution">
    <text evidence="3">The sequence shown here is derived from an EMBL/GenBank/DDBJ whole genome shotgun (WGS) entry which is preliminary data.</text>
</comment>
<name>A0A439DDC5_9PEZI</name>
<accession>A0A439DDC5</accession>
<evidence type="ECO:0000313" key="3">
    <source>
        <dbReference type="EMBL" id="RWA12417.1"/>
    </source>
</evidence>
<feature type="transmembrane region" description="Helical" evidence="2">
    <location>
        <begin position="106"/>
        <end position="128"/>
    </location>
</feature>
<gene>
    <name evidence="3" type="ORF">EKO27_g2678</name>
</gene>
<dbReference type="Proteomes" id="UP000286045">
    <property type="component" value="Unassembled WGS sequence"/>
</dbReference>
<dbReference type="InterPro" id="IPR029058">
    <property type="entry name" value="AB_hydrolase_fold"/>
</dbReference>
<feature type="region of interest" description="Disordered" evidence="1">
    <location>
        <begin position="1"/>
        <end position="40"/>
    </location>
</feature>
<evidence type="ECO:0008006" key="5">
    <source>
        <dbReference type="Google" id="ProtNLM"/>
    </source>
</evidence>
<dbReference type="EMBL" id="RYZI01000051">
    <property type="protein sequence ID" value="RWA12417.1"/>
    <property type="molecule type" value="Genomic_DNA"/>
</dbReference>
<reference evidence="3 4" key="1">
    <citation type="submission" date="2018-12" db="EMBL/GenBank/DDBJ databases">
        <title>Draft genome sequence of Xylaria grammica IHI A82.</title>
        <authorList>
            <person name="Buettner E."/>
            <person name="Kellner H."/>
        </authorList>
    </citation>
    <scope>NUCLEOTIDE SEQUENCE [LARGE SCALE GENOMIC DNA]</scope>
    <source>
        <strain evidence="3 4">IHI A82</strain>
    </source>
</reference>